<dbReference type="InterPro" id="IPR036653">
    <property type="entry name" value="CinA-like_C"/>
</dbReference>
<dbReference type="RefSeq" id="WP_200260972.1">
    <property type="nucleotide sequence ID" value="NZ_NRSH01000169.1"/>
</dbReference>
<dbReference type="SUPFAM" id="SSF142433">
    <property type="entry name" value="CinA-like"/>
    <property type="match status" value="1"/>
</dbReference>
<gene>
    <name evidence="2" type="ORF">CKO13_10965</name>
</gene>
<dbReference type="Proteomes" id="UP000738126">
    <property type="component" value="Unassembled WGS sequence"/>
</dbReference>
<reference evidence="2 3" key="1">
    <citation type="journal article" date="2020" name="Microorganisms">
        <title>Osmotic Adaptation and Compatible Solute Biosynthesis of Phototrophic Bacteria as Revealed from Genome Analyses.</title>
        <authorList>
            <person name="Imhoff J.F."/>
            <person name="Rahn T."/>
            <person name="Kunzel S."/>
            <person name="Keller A."/>
            <person name="Neulinger S.C."/>
        </authorList>
    </citation>
    <scope>NUCLEOTIDE SEQUENCE [LARGE SCALE GENOMIC DNA]</scope>
    <source>
        <strain evidence="2 3">DSM 15116</strain>
    </source>
</reference>
<evidence type="ECO:0000313" key="2">
    <source>
        <dbReference type="EMBL" id="MBK1727522.1"/>
    </source>
</evidence>
<name>A0ABS1E931_9GAMM</name>
<dbReference type="Pfam" id="PF02464">
    <property type="entry name" value="CinA"/>
    <property type="match status" value="1"/>
</dbReference>
<keyword evidence="3" id="KW-1185">Reference proteome</keyword>
<protein>
    <submittedName>
        <fullName evidence="2">Damage-inducible protein CinA</fullName>
    </submittedName>
</protein>
<evidence type="ECO:0000313" key="3">
    <source>
        <dbReference type="Proteomes" id="UP000738126"/>
    </source>
</evidence>
<feature type="domain" description="CinA C-terminal" evidence="1">
    <location>
        <begin position="10"/>
        <end position="130"/>
    </location>
</feature>
<organism evidence="2 3">
    <name type="scientific">Halorhodospira neutriphila</name>
    <dbReference type="NCBI Taxonomy" id="168379"/>
    <lineage>
        <taxon>Bacteria</taxon>
        <taxon>Pseudomonadati</taxon>
        <taxon>Pseudomonadota</taxon>
        <taxon>Gammaproteobacteria</taxon>
        <taxon>Chromatiales</taxon>
        <taxon>Ectothiorhodospiraceae</taxon>
        <taxon>Halorhodospira</taxon>
    </lineage>
</organism>
<dbReference type="Gene3D" id="3.90.950.20">
    <property type="entry name" value="CinA-like"/>
    <property type="match status" value="1"/>
</dbReference>
<comment type="caution">
    <text evidence="2">The sequence shown here is derived from an EMBL/GenBank/DDBJ whole genome shotgun (WGS) entry which is preliminary data.</text>
</comment>
<dbReference type="NCBIfam" id="TIGR00199">
    <property type="entry name" value="PncC_domain"/>
    <property type="match status" value="1"/>
</dbReference>
<evidence type="ECO:0000259" key="1">
    <source>
        <dbReference type="Pfam" id="PF02464"/>
    </source>
</evidence>
<proteinExistence type="predicted"/>
<dbReference type="EMBL" id="NRSH01000169">
    <property type="protein sequence ID" value="MBK1727522.1"/>
    <property type="molecule type" value="Genomic_DNA"/>
</dbReference>
<sequence>MVHDDQDLQERAQAVGALLQARGARLAVAESCTGGLLAKAITDTAGASAWFERGLVVYSNAAKQELAGVPGALLVQHGAVSGPVAEALAAGLRERAPVDWTVAITGVAGPEGGSADKPVGTVWLAWAGPAG</sequence>
<accession>A0ABS1E931</accession>
<dbReference type="InterPro" id="IPR008136">
    <property type="entry name" value="CinA_C"/>
</dbReference>
<feature type="non-terminal residue" evidence="2">
    <location>
        <position position="131"/>
    </location>
</feature>